<feature type="compositionally biased region" description="Acidic residues" evidence="5">
    <location>
        <begin position="295"/>
        <end position="336"/>
    </location>
</feature>
<feature type="region of interest" description="Disordered" evidence="5">
    <location>
        <begin position="427"/>
        <end position="460"/>
    </location>
</feature>
<dbReference type="PANTHER" id="PTHR15111">
    <property type="entry name" value="RNA POLYMERASE II SUBUNIT 5-MEDIATING PROTEIN NNX3"/>
    <property type="match status" value="1"/>
</dbReference>
<evidence type="ECO:0000256" key="3">
    <source>
        <dbReference type="ARBA" id="ARBA00023242"/>
    </source>
</evidence>
<dbReference type="Pfam" id="PF02996">
    <property type="entry name" value="Prefoldin"/>
    <property type="match status" value="1"/>
</dbReference>
<feature type="compositionally biased region" description="Polar residues" evidence="5">
    <location>
        <begin position="347"/>
        <end position="385"/>
    </location>
</feature>
<organism evidence="6 7">
    <name type="scientific">Necator americanus</name>
    <name type="common">Human hookworm</name>
    <dbReference type="NCBI Taxonomy" id="51031"/>
    <lineage>
        <taxon>Eukaryota</taxon>
        <taxon>Metazoa</taxon>
        <taxon>Ecdysozoa</taxon>
        <taxon>Nematoda</taxon>
        <taxon>Chromadorea</taxon>
        <taxon>Rhabditida</taxon>
        <taxon>Rhabditina</taxon>
        <taxon>Rhabditomorpha</taxon>
        <taxon>Strongyloidea</taxon>
        <taxon>Ancylostomatidae</taxon>
        <taxon>Bunostominae</taxon>
        <taxon>Necator</taxon>
    </lineage>
</organism>
<dbReference type="SUPFAM" id="SSF81383">
    <property type="entry name" value="F-box domain"/>
    <property type="match status" value="1"/>
</dbReference>
<dbReference type="CDD" id="cd23159">
    <property type="entry name" value="Prefoldin_URI1"/>
    <property type="match status" value="1"/>
</dbReference>
<comment type="subcellular location">
    <subcellularLocation>
        <location evidence="1">Nucleus</location>
    </subcellularLocation>
</comment>
<feature type="region of interest" description="Disordered" evidence="5">
    <location>
        <begin position="181"/>
        <end position="413"/>
    </location>
</feature>
<dbReference type="InterPro" id="IPR004127">
    <property type="entry name" value="Prefoldin_subunit_alpha"/>
</dbReference>
<accession>A0ABR1BYI5</accession>
<dbReference type="PANTHER" id="PTHR15111:SF0">
    <property type="entry name" value="UNCONVENTIONAL PREFOLDIN RPB5 INTERACTOR 1"/>
    <property type="match status" value="1"/>
</dbReference>
<name>A0ABR1BYI5_NECAM</name>
<feature type="compositionally biased region" description="Polar residues" evidence="5">
    <location>
        <begin position="181"/>
        <end position="204"/>
    </location>
</feature>
<evidence type="ECO:0000256" key="5">
    <source>
        <dbReference type="SAM" id="MobiDB-lite"/>
    </source>
</evidence>
<reference evidence="6 7" key="1">
    <citation type="submission" date="2023-08" db="EMBL/GenBank/DDBJ databases">
        <title>A Necator americanus chromosomal reference genome.</title>
        <authorList>
            <person name="Ilik V."/>
            <person name="Petrzelkova K.J."/>
            <person name="Pardy F."/>
            <person name="Fuh T."/>
            <person name="Niatou-Singa F.S."/>
            <person name="Gouil Q."/>
            <person name="Baker L."/>
            <person name="Ritchie M.E."/>
            <person name="Jex A.R."/>
            <person name="Gazzola D."/>
            <person name="Li H."/>
            <person name="Toshio Fujiwara R."/>
            <person name="Zhan B."/>
            <person name="Aroian R.V."/>
            <person name="Pafco B."/>
            <person name="Schwarz E.M."/>
        </authorList>
    </citation>
    <scope>NUCLEOTIDE SEQUENCE [LARGE SCALE GENOMIC DNA]</scope>
    <source>
        <strain evidence="6 7">Aroian</strain>
        <tissue evidence="6">Whole animal</tissue>
    </source>
</reference>
<protein>
    <recommendedName>
        <fullName evidence="8">F-box domain-containing protein</fullName>
    </recommendedName>
</protein>
<evidence type="ECO:0000256" key="4">
    <source>
        <dbReference type="ARBA" id="ARBA00038295"/>
    </source>
</evidence>
<keyword evidence="3" id="KW-0539">Nucleus</keyword>
<dbReference type="InterPro" id="IPR009053">
    <property type="entry name" value="Prefoldin"/>
</dbReference>
<dbReference type="SUPFAM" id="SSF46579">
    <property type="entry name" value="Prefoldin"/>
    <property type="match status" value="1"/>
</dbReference>
<dbReference type="InterPro" id="IPR052255">
    <property type="entry name" value="RNA_pol_II_subunit5-mediator"/>
</dbReference>
<comment type="caution">
    <text evidence="6">The sequence shown here is derived from an EMBL/GenBank/DDBJ whole genome shotgun (WGS) entry which is preliminary data.</text>
</comment>
<comment type="subunit">
    <text evidence="2">Heterohexamer of two PFD-alpha type and four PFD-beta type subunits.</text>
</comment>
<evidence type="ECO:0000256" key="2">
    <source>
        <dbReference type="ARBA" id="ARBA00011695"/>
    </source>
</evidence>
<feature type="compositionally biased region" description="Low complexity" evidence="5">
    <location>
        <begin position="232"/>
        <end position="241"/>
    </location>
</feature>
<proteinExistence type="inferred from homology"/>
<evidence type="ECO:0000313" key="6">
    <source>
        <dbReference type="EMBL" id="KAK6731392.1"/>
    </source>
</evidence>
<dbReference type="InterPro" id="IPR036047">
    <property type="entry name" value="F-box-like_dom_sf"/>
</dbReference>
<evidence type="ECO:0000256" key="1">
    <source>
        <dbReference type="ARBA" id="ARBA00004123"/>
    </source>
</evidence>
<evidence type="ECO:0000313" key="7">
    <source>
        <dbReference type="Proteomes" id="UP001303046"/>
    </source>
</evidence>
<gene>
    <name evidence="6" type="primary">Necator_chrI.g3834</name>
    <name evidence="6" type="ORF">RB195_007705</name>
</gene>
<feature type="compositionally biased region" description="Basic and acidic residues" evidence="5">
    <location>
        <begin position="389"/>
        <end position="408"/>
    </location>
</feature>
<keyword evidence="7" id="KW-1185">Reference proteome</keyword>
<sequence>MCPIGSVGFLPATIVHSNEVLVGLGDGYFVDTTCYDAAEILQRRKKIVEKNIADLHEHENLVKNYSKYARELFERQRNSDEVEIREEYDEVKEDALRRKRKSRFVAPKSVTKTVADINAEAEMMKRLEELEQQELRNGELDHSFDKVIEAEEDEPPPTLDKILEKLDDEDTKCLMSILSSDSAVSSTEKQEQFPSGNPCATTQRRASEQILPDPTTKTATEAPTERKKELSSKLQSSSVSEAVKEDDLKGYFRGDDLVRMLAEQEEEYDENSQTYQPPPGISTEAYQRILRVVEEMNDDASGDDDDDEDGRILEEDEEDSDTNNVDSELDSDDLSEPEQGVKFGPFTVQNLGPNAPVINSSPQSHSVGNTARNVVLTTSEGTATGKTGPRSDDDQEGVRTRTEESEKKCPKKKKSVVFAEKLENSTLIDKNAPPSDVRVEPSTSSSNTTIASILRNADEKTPTNARLLTEMTTDEEPRKVILPGSRDAFTGVIRERNIKVLEAGDAAPSDNVRRITGGSENNCHAFGSMTKKQWSSSVTDPVLKEVADEMYSNEMNKVSAIVNCDPTIEIKMRFEKECKVNSERAAEMVPAVLKRYPFTTQPFQSTEKAINELKKSLSNLPPDCIFGAMPCDCLLSVIHRLPMTTMLSLATSCKTFNSIINEQNHCLKDVNTIRIDFEEQRKNRVIVISIRRDEEDPMSRVERYLHCTRCPEIDNELDEQLLKLPCSTEGVGWVANVLPALLVNAHVSNVDFVGEHGVVLSHAVQFQKLSCKRRPFLVEELSFGIRTSVNSSVACCMFWIQLLRPIKVKIYPLSGGLFLTYGDLRWFLTQPMKKVVLYDLYNMNLRAISEIIWDWYKARQNSIPHTEISFAGAPPNIDDFLEKINHKTTGEDDEGRFALLKRGVDGAMIQLIVPSGENRLVIKDYHPSIS</sequence>
<feature type="compositionally biased region" description="Basic and acidic residues" evidence="5">
    <location>
        <begin position="242"/>
        <end position="258"/>
    </location>
</feature>
<dbReference type="EMBL" id="JAVFWL010000001">
    <property type="protein sequence ID" value="KAK6731392.1"/>
    <property type="molecule type" value="Genomic_DNA"/>
</dbReference>
<dbReference type="Proteomes" id="UP001303046">
    <property type="component" value="Unassembled WGS sequence"/>
</dbReference>
<evidence type="ECO:0008006" key="8">
    <source>
        <dbReference type="Google" id="ProtNLM"/>
    </source>
</evidence>
<dbReference type="Gene3D" id="1.10.287.370">
    <property type="match status" value="1"/>
</dbReference>
<comment type="similarity">
    <text evidence="4">Belongs to the RNA polymerase II subunit 5-mediating protein family.</text>
</comment>